<evidence type="ECO:0000256" key="6">
    <source>
        <dbReference type="ARBA" id="ARBA00023004"/>
    </source>
</evidence>
<dbReference type="InterPro" id="IPR014710">
    <property type="entry name" value="RmlC-like_jellyroll"/>
</dbReference>
<evidence type="ECO:0000256" key="1">
    <source>
        <dbReference type="ARBA" id="ARBA00001954"/>
    </source>
</evidence>
<reference evidence="8 9" key="1">
    <citation type="submission" date="2020-05" db="EMBL/GenBank/DDBJ databases">
        <title>Vigna angularis (adzuki bean) Var. LongXiaoDou No. 4 denovo assembly.</title>
        <authorList>
            <person name="Xiang H."/>
        </authorList>
    </citation>
    <scope>NUCLEOTIDE SEQUENCE [LARGE SCALE GENOMIC DNA]</scope>
    <source>
        <tissue evidence="8">Leaf</tissue>
    </source>
</reference>
<gene>
    <name evidence="8" type="ORF">HKW66_Vig0177440</name>
</gene>
<dbReference type="InterPro" id="IPR012864">
    <property type="entry name" value="PCO/ADO"/>
</dbReference>
<comment type="cofactor">
    <cofactor evidence="1">
        <name>Fe(2+)</name>
        <dbReference type="ChEBI" id="CHEBI:29033"/>
    </cofactor>
</comment>
<dbReference type="EC" id="1.13.11.20" evidence="3"/>
<dbReference type="GO" id="GO:0070483">
    <property type="term" value="P:detection of hypoxia"/>
    <property type="evidence" value="ECO:0007669"/>
    <property type="project" value="UniProtKB-ARBA"/>
</dbReference>
<name>A0A8T0JXR1_PHAAN</name>
<dbReference type="Gene3D" id="2.60.120.10">
    <property type="entry name" value="Jelly Rolls"/>
    <property type="match status" value="1"/>
</dbReference>
<evidence type="ECO:0000256" key="2">
    <source>
        <dbReference type="ARBA" id="ARBA00006622"/>
    </source>
</evidence>
<dbReference type="Proteomes" id="UP000743370">
    <property type="component" value="Unassembled WGS sequence"/>
</dbReference>
<accession>A0A8T0JXR1</accession>
<evidence type="ECO:0000256" key="5">
    <source>
        <dbReference type="ARBA" id="ARBA00023002"/>
    </source>
</evidence>
<dbReference type="InterPro" id="IPR011051">
    <property type="entry name" value="RmlC_Cupin_sf"/>
</dbReference>
<evidence type="ECO:0000256" key="4">
    <source>
        <dbReference type="ARBA" id="ARBA00022723"/>
    </source>
</evidence>
<keyword evidence="6" id="KW-0408">Iron</keyword>
<proteinExistence type="inferred from homology"/>
<comment type="caution">
    <text evidence="8">The sequence shown here is derived from an EMBL/GenBank/DDBJ whole genome shotgun (WGS) entry which is preliminary data.</text>
</comment>
<comment type="similarity">
    <text evidence="2">Belongs to the cysteine dioxygenase family.</text>
</comment>
<dbReference type="PANTHER" id="PTHR22966">
    <property type="entry name" value="2-AMINOETHANETHIOL DIOXYGENASE"/>
    <property type="match status" value="1"/>
</dbReference>
<evidence type="ECO:0000256" key="7">
    <source>
        <dbReference type="ARBA" id="ARBA00024284"/>
    </source>
</evidence>
<sequence>MVCLFQLTEYGLLVRLLIWEDHYYEPLPSPFPPRTVGVSNFPYRDGEGCWFSSESQLGIQEEDRVGGLINKMMLNNSVSIAGEGMVGRATFTGNYQWILMNNFSGDAYPPEVYSELHYQFSAGMQPTKAKLHPETMEKSKIQMLYDASHALFSQKELPTFQQIHYVKDLLDKIEAMDLGIDELGMCDSPLSDASGDSSKGLMGVFCLPAGKVFPLHDHPEMTVLSKLLYGSAYVKAYDWIALDCSGTQTVGLGGKVVDEVMKTPHEPSILFPRSGGNIHSFTALTPCAILDVLSPPYSEDFGRPSTYFSDIPIPSLHGYAILEERSVPSDLVVRGAPYIGPPIVTVNQYQF</sequence>
<keyword evidence="4" id="KW-0479">Metal-binding</keyword>
<comment type="catalytic activity">
    <reaction evidence="7">
        <text>L-cysteine + O2 = 3-sulfino-L-alanine + H(+)</text>
        <dbReference type="Rhea" id="RHEA:20441"/>
        <dbReference type="ChEBI" id="CHEBI:15378"/>
        <dbReference type="ChEBI" id="CHEBI:15379"/>
        <dbReference type="ChEBI" id="CHEBI:35235"/>
        <dbReference type="ChEBI" id="CHEBI:61085"/>
        <dbReference type="EC" id="1.13.11.20"/>
    </reaction>
    <physiologicalReaction direction="left-to-right" evidence="7">
        <dbReference type="Rhea" id="RHEA:20442"/>
    </physiologicalReaction>
</comment>
<dbReference type="AlphaFoldDB" id="A0A8T0JXR1"/>
<evidence type="ECO:0000313" key="8">
    <source>
        <dbReference type="EMBL" id="KAG2389671.1"/>
    </source>
</evidence>
<dbReference type="PANTHER" id="PTHR22966:SF52">
    <property type="entry name" value="CYSTEINE DIOXYGENASE"/>
    <property type="match status" value="1"/>
</dbReference>
<dbReference type="Pfam" id="PF07847">
    <property type="entry name" value="PCO_ADO"/>
    <property type="match status" value="1"/>
</dbReference>
<dbReference type="GO" id="GO:0017172">
    <property type="term" value="F:cysteine dioxygenase activity"/>
    <property type="evidence" value="ECO:0007669"/>
    <property type="project" value="UniProtKB-EC"/>
</dbReference>
<organism evidence="8 9">
    <name type="scientific">Phaseolus angularis</name>
    <name type="common">Azuki bean</name>
    <name type="synonym">Vigna angularis</name>
    <dbReference type="NCBI Taxonomy" id="3914"/>
    <lineage>
        <taxon>Eukaryota</taxon>
        <taxon>Viridiplantae</taxon>
        <taxon>Streptophyta</taxon>
        <taxon>Embryophyta</taxon>
        <taxon>Tracheophyta</taxon>
        <taxon>Spermatophyta</taxon>
        <taxon>Magnoliopsida</taxon>
        <taxon>eudicotyledons</taxon>
        <taxon>Gunneridae</taxon>
        <taxon>Pentapetalae</taxon>
        <taxon>rosids</taxon>
        <taxon>fabids</taxon>
        <taxon>Fabales</taxon>
        <taxon>Fabaceae</taxon>
        <taxon>Papilionoideae</taxon>
        <taxon>50 kb inversion clade</taxon>
        <taxon>NPAAA clade</taxon>
        <taxon>indigoferoid/millettioid clade</taxon>
        <taxon>Phaseoleae</taxon>
        <taxon>Vigna</taxon>
    </lineage>
</organism>
<keyword evidence="5" id="KW-0560">Oxidoreductase</keyword>
<dbReference type="EMBL" id="JABFOF010000007">
    <property type="protein sequence ID" value="KAG2389671.1"/>
    <property type="molecule type" value="Genomic_DNA"/>
</dbReference>
<dbReference type="GO" id="GO:0046872">
    <property type="term" value="F:metal ion binding"/>
    <property type="evidence" value="ECO:0007669"/>
    <property type="project" value="UniProtKB-KW"/>
</dbReference>
<dbReference type="SUPFAM" id="SSF51182">
    <property type="entry name" value="RmlC-like cupins"/>
    <property type="match status" value="1"/>
</dbReference>
<dbReference type="CDD" id="cd20289">
    <property type="entry name" value="cupin_ADO"/>
    <property type="match status" value="1"/>
</dbReference>
<evidence type="ECO:0000256" key="3">
    <source>
        <dbReference type="ARBA" id="ARBA00013133"/>
    </source>
</evidence>
<protein>
    <recommendedName>
        <fullName evidence="3">cysteine dioxygenase</fullName>
        <ecNumber evidence="3">1.13.11.20</ecNumber>
    </recommendedName>
</protein>
<evidence type="ECO:0000313" key="9">
    <source>
        <dbReference type="Proteomes" id="UP000743370"/>
    </source>
</evidence>